<dbReference type="Proteomes" id="UP000484988">
    <property type="component" value="Unassembled WGS sequence"/>
</dbReference>
<organism evidence="1 2">
    <name type="scientific">Streptomyces pacificus</name>
    <dbReference type="NCBI Taxonomy" id="2705029"/>
    <lineage>
        <taxon>Bacteria</taxon>
        <taxon>Bacillati</taxon>
        <taxon>Actinomycetota</taxon>
        <taxon>Actinomycetes</taxon>
        <taxon>Kitasatosporales</taxon>
        <taxon>Streptomycetaceae</taxon>
        <taxon>Streptomyces</taxon>
    </lineage>
</organism>
<proteinExistence type="predicted"/>
<accession>A0A6A0AUM4</accession>
<comment type="caution">
    <text evidence="1">The sequence shown here is derived from an EMBL/GenBank/DDBJ whole genome shotgun (WGS) entry which is preliminary data.</text>
</comment>
<keyword evidence="2" id="KW-1185">Reference proteome</keyword>
<dbReference type="EMBL" id="BLLG01000006">
    <property type="protein sequence ID" value="GFH36630.1"/>
    <property type="molecule type" value="Genomic_DNA"/>
</dbReference>
<reference evidence="1 2" key="1">
    <citation type="submission" date="2020-02" db="EMBL/GenBank/DDBJ databases">
        <title>Whole Genome Shotgun Sequence of Streptomyces sp. strain CWH03.</title>
        <authorList>
            <person name="Dohra H."/>
            <person name="Kodani S."/>
            <person name="Yamamura H."/>
        </authorList>
    </citation>
    <scope>NUCLEOTIDE SEQUENCE [LARGE SCALE GENOMIC DNA]</scope>
    <source>
        <strain evidence="1 2">CWH03</strain>
    </source>
</reference>
<dbReference type="RefSeq" id="WP_173264465.1">
    <property type="nucleotide sequence ID" value="NZ_BLLG01000006.1"/>
</dbReference>
<evidence type="ECO:0000313" key="1">
    <source>
        <dbReference type="EMBL" id="GFH36630.1"/>
    </source>
</evidence>
<evidence type="ECO:0000313" key="2">
    <source>
        <dbReference type="Proteomes" id="UP000484988"/>
    </source>
</evidence>
<gene>
    <name evidence="1" type="ORF">SCWH03_28610</name>
</gene>
<sequence length="169" mass="16583">MSLTSTLALAAFAEQTSTLDLGSAASPVRLQRSVQLASGTGAGQADLVFSDRRTISASGAEDLDLAGVLLDAFGATITFARVKGLFISASANNANNVVVGADATNPWATLLNAAGTVTLRPGASFAAVAGATDSTAYAVTAGTGDLLQVANSAGGTSVTYDVVVIGASA</sequence>
<name>A0A6A0AUM4_9ACTN</name>
<protein>
    <submittedName>
        <fullName evidence="1">Uncharacterized protein</fullName>
    </submittedName>
</protein>
<dbReference type="AlphaFoldDB" id="A0A6A0AUM4"/>